<dbReference type="AlphaFoldDB" id="A0A4Y8IBZ1"/>
<accession>A0A4Y8IBZ1</accession>
<dbReference type="RefSeq" id="WP_134341516.1">
    <property type="nucleotide sequence ID" value="NZ_SOPW01000026.1"/>
</dbReference>
<dbReference type="PANTHER" id="PTHR43798">
    <property type="entry name" value="MONOACYLGLYCEROL LIPASE"/>
    <property type="match status" value="1"/>
</dbReference>
<dbReference type="Pfam" id="PF00561">
    <property type="entry name" value="Abhydrolase_1"/>
    <property type="match status" value="1"/>
</dbReference>
<keyword evidence="3" id="KW-1185">Reference proteome</keyword>
<sequence length="293" mass="33495">MNRDNQIIKINQKDIEFSILGEGEPILNLHGGHSNSNEEFGYESLITSGYQIITPSRPGYGRTSKEWNNLDQASQAYQAIINHLNLHKVHVIAVSAGGPSGIHFTSTYPELVQSLTLQSAVTKTWLTPKNFLFHMAKLMFNPVTEKFTWALTRRMNNWFPNFMFKQIAPSFTTLKKKELYSQILPTDVDEIRNMNNRYRSNHGFMLDLELPNQMKLDNLHNIKAPTLIIHSSNDGSVPLDHPLFAHQNITNSRLETIDTWGHLIWIGEGSEEAHQLQVDFLKENSLNTLSQKN</sequence>
<reference evidence="2 3" key="1">
    <citation type="submission" date="2019-03" db="EMBL/GenBank/DDBJ databases">
        <authorList>
            <person name="He R.-H."/>
        </authorList>
    </citation>
    <scope>NUCLEOTIDE SEQUENCE [LARGE SCALE GENOMIC DNA]</scope>
    <source>
        <strain evidence="3">SH 714</strain>
    </source>
</reference>
<dbReference type="EMBL" id="SOPW01000026">
    <property type="protein sequence ID" value="TFB13375.1"/>
    <property type="molecule type" value="Genomic_DNA"/>
</dbReference>
<organism evidence="2 3">
    <name type="scientific">Filobacillus milosensis</name>
    <dbReference type="NCBI Taxonomy" id="94137"/>
    <lineage>
        <taxon>Bacteria</taxon>
        <taxon>Bacillati</taxon>
        <taxon>Bacillota</taxon>
        <taxon>Bacilli</taxon>
        <taxon>Bacillales</taxon>
        <taxon>Bacillaceae</taxon>
        <taxon>Filobacillus</taxon>
    </lineage>
</organism>
<dbReference type="GO" id="GO:0016020">
    <property type="term" value="C:membrane"/>
    <property type="evidence" value="ECO:0007669"/>
    <property type="project" value="TreeGrafter"/>
</dbReference>
<dbReference type="InterPro" id="IPR029058">
    <property type="entry name" value="AB_hydrolase_fold"/>
</dbReference>
<comment type="caution">
    <text evidence="2">The sequence shown here is derived from an EMBL/GenBank/DDBJ whole genome shotgun (WGS) entry which is preliminary data.</text>
</comment>
<protein>
    <submittedName>
        <fullName evidence="2">Alpha/beta hydrolase</fullName>
    </submittedName>
</protein>
<evidence type="ECO:0000313" key="2">
    <source>
        <dbReference type="EMBL" id="TFB13375.1"/>
    </source>
</evidence>
<dbReference type="InterPro" id="IPR000073">
    <property type="entry name" value="AB_hydrolase_1"/>
</dbReference>
<dbReference type="OrthoDB" id="9773293at2"/>
<dbReference type="InterPro" id="IPR050266">
    <property type="entry name" value="AB_hydrolase_sf"/>
</dbReference>
<keyword evidence="2" id="KW-0378">Hydrolase</keyword>
<dbReference type="GO" id="GO:0016787">
    <property type="term" value="F:hydrolase activity"/>
    <property type="evidence" value="ECO:0007669"/>
    <property type="project" value="UniProtKB-KW"/>
</dbReference>
<proteinExistence type="predicted"/>
<feature type="domain" description="AB hydrolase-1" evidence="1">
    <location>
        <begin position="25"/>
        <end position="264"/>
    </location>
</feature>
<dbReference type="PANTHER" id="PTHR43798:SF33">
    <property type="entry name" value="HYDROLASE, PUTATIVE (AFU_ORTHOLOGUE AFUA_2G14860)-RELATED"/>
    <property type="match status" value="1"/>
</dbReference>
<dbReference type="SUPFAM" id="SSF53474">
    <property type="entry name" value="alpha/beta-Hydrolases"/>
    <property type="match status" value="1"/>
</dbReference>
<dbReference type="Proteomes" id="UP000297975">
    <property type="component" value="Unassembled WGS sequence"/>
</dbReference>
<evidence type="ECO:0000259" key="1">
    <source>
        <dbReference type="Pfam" id="PF00561"/>
    </source>
</evidence>
<gene>
    <name evidence="2" type="ORF">E3U55_16165</name>
</gene>
<dbReference type="Gene3D" id="3.40.50.1820">
    <property type="entry name" value="alpha/beta hydrolase"/>
    <property type="match status" value="1"/>
</dbReference>
<evidence type="ECO:0000313" key="3">
    <source>
        <dbReference type="Proteomes" id="UP000297975"/>
    </source>
</evidence>
<name>A0A4Y8IBZ1_9BACI</name>